<dbReference type="eggNOG" id="ENOG5032RNJ">
    <property type="taxonomic scope" value="Bacteria"/>
</dbReference>
<dbReference type="AlphaFoldDB" id="A0A1H6R1M8"/>
<dbReference type="Proteomes" id="UP000183028">
    <property type="component" value="Unassembled WGS sequence"/>
</dbReference>
<dbReference type="OrthoDB" id="9951631at2"/>
<organism evidence="1 2">
    <name type="scientific">Sharpea azabuensis</name>
    <dbReference type="NCBI Taxonomy" id="322505"/>
    <lineage>
        <taxon>Bacteria</taxon>
        <taxon>Bacillati</taxon>
        <taxon>Bacillota</taxon>
        <taxon>Erysipelotrichia</taxon>
        <taxon>Erysipelotrichales</taxon>
        <taxon>Coprobacillaceae</taxon>
        <taxon>Sharpea</taxon>
    </lineage>
</organism>
<keyword evidence="2" id="KW-1185">Reference proteome</keyword>
<evidence type="ECO:0000313" key="2">
    <source>
        <dbReference type="Proteomes" id="UP000183028"/>
    </source>
</evidence>
<evidence type="ECO:0000313" key="1">
    <source>
        <dbReference type="EMBL" id="SEI49759.1"/>
    </source>
</evidence>
<accession>A0A1H6R1M8</accession>
<dbReference type="EMBL" id="FNYK01000006">
    <property type="protein sequence ID" value="SEI49759.1"/>
    <property type="molecule type" value="Genomic_DNA"/>
</dbReference>
<gene>
    <name evidence="1" type="ORF">SAMN04487834_100651</name>
</gene>
<proteinExistence type="predicted"/>
<dbReference type="RefSeq" id="WP_074731317.1">
    <property type="nucleotide sequence ID" value="NZ_FNYK01000006.1"/>
</dbReference>
<dbReference type="STRING" id="322505.SAMN04487836_10961"/>
<reference evidence="2" key="1">
    <citation type="submission" date="2016-10" db="EMBL/GenBank/DDBJ databases">
        <authorList>
            <person name="Varghese N."/>
        </authorList>
    </citation>
    <scope>NUCLEOTIDE SEQUENCE [LARGE SCALE GENOMIC DNA]</scope>
    <source>
        <strain evidence="2">DSM 20406</strain>
    </source>
</reference>
<name>A0A1H6R1M8_9FIRM</name>
<sequence length="183" mass="21195">MSYQANKSSHLYNGESITITLDYNHEIAKQLNLRIVNTQRTFKVSGLPYRYKKGTEIDKSLLTELKNQAFAKLSANDHNDGEADSFSYYGTYFLKHQDFDSFVLIYKADHHKDDEMEHSSKYYYYQVVGIDSTFNKEKIGKGKYVVSLDDLEYEGHDVTNETVIPLALTHLENYYASEVTKID</sequence>
<protein>
    <submittedName>
        <fullName evidence="1">Uncharacterized protein</fullName>
    </submittedName>
</protein>